<reference evidence="4" key="1">
    <citation type="submission" date="2020-11" db="EMBL/GenBank/DDBJ databases">
        <authorList>
            <person name="Tran Van P."/>
        </authorList>
    </citation>
    <scope>NUCLEOTIDE SEQUENCE</scope>
</reference>
<dbReference type="InterPro" id="IPR027417">
    <property type="entry name" value="P-loop_NTPase"/>
</dbReference>
<keyword evidence="1" id="KW-0547">Nucleotide-binding</keyword>
<dbReference type="SUPFAM" id="SSF52047">
    <property type="entry name" value="RNI-like"/>
    <property type="match status" value="1"/>
</dbReference>
<dbReference type="AlphaFoldDB" id="A0A7R9BLE3"/>
<dbReference type="Gene3D" id="3.80.10.10">
    <property type="entry name" value="Ribonuclease Inhibitor"/>
    <property type="match status" value="1"/>
</dbReference>
<dbReference type="EMBL" id="CAJPEX010000528">
    <property type="protein sequence ID" value="CAG0916160.1"/>
    <property type="molecule type" value="Genomic_DNA"/>
</dbReference>
<dbReference type="SUPFAM" id="SSF52540">
    <property type="entry name" value="P-loop containing nucleoside triphosphate hydrolases"/>
    <property type="match status" value="1"/>
</dbReference>
<dbReference type="PANTHER" id="PTHR46844:SF1">
    <property type="entry name" value="SLR5058 PROTEIN"/>
    <property type="match status" value="1"/>
</dbReference>
<dbReference type="Gene3D" id="3.40.50.300">
    <property type="entry name" value="P-loop containing nucleotide triphosphate hydrolases"/>
    <property type="match status" value="1"/>
</dbReference>
<keyword evidence="2" id="KW-0067">ATP-binding</keyword>
<dbReference type="GO" id="GO:0005524">
    <property type="term" value="F:ATP binding"/>
    <property type="evidence" value="ECO:0007669"/>
    <property type="project" value="UniProtKB-KW"/>
</dbReference>
<dbReference type="InterPro" id="IPR032675">
    <property type="entry name" value="LRR_dom_sf"/>
</dbReference>
<evidence type="ECO:0000256" key="1">
    <source>
        <dbReference type="ARBA" id="ARBA00022741"/>
    </source>
</evidence>
<dbReference type="OrthoDB" id="120976at2759"/>
<evidence type="ECO:0000313" key="4">
    <source>
        <dbReference type="EMBL" id="CAD7276008.1"/>
    </source>
</evidence>
<dbReference type="Proteomes" id="UP000678499">
    <property type="component" value="Unassembled WGS sequence"/>
</dbReference>
<sequence>MRRPSALPPRPAALCPGKAGVLAELDAAYVSTGPPAELCIENHQSSCLKYRSKIPREVVRELHYSLSEFLLPLWPLKDGVRQRILIEGGSGTGKTTLGVKLAYDWGKGDVGAVQGYHLCFVVPLRYYDGSLLNLIQKELLPKQFSGKATLLDMYEYMRNNDDKLLLILDGWDELATARNNPQSHSELVDIIKGRVFPRSCVVVMTNPGVGGCELRKLVQRVYYMRNFDAPQIRQFVHGYFKSIDKPDEAEKVLCSNVMQSADLRCTLLGTPVMCLMTCLLFEESNGSYVMESASRIYEDLTQMLLRRASEKRSGISKHIVTRDVSDFLLRVLGKLSLKFFGTERALFYEQELKDSDAYQALELGLLSKGWCMSRREKHVLVHPLHKSFLHFWVAKYLASISPSRTIEMLDSVRWIEPDLWLRFLVGCMKPNAHLIFERFKFEAIPTKQLFALLKENGHHSRSVHAVCELLNTKARAQIQMDSVNLEGWAMVLSDPSCSTDTVEIILKQRAVLSDQWMDRLFAALRLNESVKTVKLGTSLGQDLSATDIKVISQYIRMVIQKPKLQSLELVFRTVDEDKTQHNAFAPLIQCLCCELRRGAASPTLNKLIIDMDMTPEQVVALCRALECCPSVQVVHLLHLVCTQRAFLGVAELVAARPLLALNLTGAWYPSDNEEPDSFQTGSLFDVKSTRSSSSGATSPAWASYGIEVGSLRRFNTLRRNPHPPPICDCCEHSRISDSERYALFVLTRIRSLKSLNISGWTVKLEEARSLHCLGSFLKTCTIRDLNLAGCKIFVSVEDPEKGKYDSLLETLSKGLQPYPECEVAFLNLSGCQVMMMTSRGQVTLQASDLIPFLSPLAKLTSLNASLKRGNDPVCKIGEKTIINFFQSLGSKLSNLRRLTISNWSAQIENSEKASKVIAKSLKQLDLKALTVNRLQVVDGLGQKSLSHIFLSTLLLGLPQLTYFSIKGTVMSVEEAAVVARCIAERHKGPFLDLSVRHFPPEVLKEFRAVLIASGKFFPSVIRCAACHNEELRIELRPAQNTGVWDAFACSLK</sequence>
<protein>
    <recommendedName>
        <fullName evidence="3">NACHT domain-containing protein</fullName>
    </recommendedName>
</protein>
<gene>
    <name evidence="4" type="ORF">NMOB1V02_LOCUS3787</name>
</gene>
<name>A0A7R9BLE3_9CRUS</name>
<dbReference type="CDD" id="cd01120">
    <property type="entry name" value="RecA-like_superfamily"/>
    <property type="match status" value="1"/>
</dbReference>
<dbReference type="PROSITE" id="PS50837">
    <property type="entry name" value="NACHT"/>
    <property type="match status" value="1"/>
</dbReference>
<dbReference type="PANTHER" id="PTHR46844">
    <property type="entry name" value="SLR5058 PROTEIN"/>
    <property type="match status" value="1"/>
</dbReference>
<evidence type="ECO:0000256" key="2">
    <source>
        <dbReference type="ARBA" id="ARBA00022840"/>
    </source>
</evidence>
<organism evidence="4">
    <name type="scientific">Notodromas monacha</name>
    <dbReference type="NCBI Taxonomy" id="399045"/>
    <lineage>
        <taxon>Eukaryota</taxon>
        <taxon>Metazoa</taxon>
        <taxon>Ecdysozoa</taxon>
        <taxon>Arthropoda</taxon>
        <taxon>Crustacea</taxon>
        <taxon>Oligostraca</taxon>
        <taxon>Ostracoda</taxon>
        <taxon>Podocopa</taxon>
        <taxon>Podocopida</taxon>
        <taxon>Cypridocopina</taxon>
        <taxon>Cypridoidea</taxon>
        <taxon>Cyprididae</taxon>
        <taxon>Notodromas</taxon>
    </lineage>
</organism>
<feature type="domain" description="NACHT" evidence="3">
    <location>
        <begin position="82"/>
        <end position="208"/>
    </location>
</feature>
<dbReference type="InterPro" id="IPR007111">
    <property type="entry name" value="NACHT_NTPase"/>
</dbReference>
<dbReference type="Pfam" id="PF05729">
    <property type="entry name" value="NACHT"/>
    <property type="match status" value="1"/>
</dbReference>
<keyword evidence="5" id="KW-1185">Reference proteome</keyword>
<evidence type="ECO:0000313" key="5">
    <source>
        <dbReference type="Proteomes" id="UP000678499"/>
    </source>
</evidence>
<proteinExistence type="predicted"/>
<accession>A0A7R9BLE3</accession>
<dbReference type="EMBL" id="OA882565">
    <property type="protein sequence ID" value="CAD7276008.1"/>
    <property type="molecule type" value="Genomic_DNA"/>
</dbReference>
<evidence type="ECO:0000259" key="3">
    <source>
        <dbReference type="PROSITE" id="PS50837"/>
    </source>
</evidence>